<comment type="caution">
    <text evidence="1">The sequence shown here is derived from an EMBL/GenBank/DDBJ whole genome shotgun (WGS) entry which is preliminary data.</text>
</comment>
<dbReference type="Proteomes" id="UP000499080">
    <property type="component" value="Unassembled WGS sequence"/>
</dbReference>
<proteinExistence type="predicted"/>
<keyword evidence="2" id="KW-1185">Reference proteome</keyword>
<name>A0A4Y2IIX1_ARAVE</name>
<protein>
    <submittedName>
        <fullName evidence="1">Uncharacterized protein</fullName>
    </submittedName>
</protein>
<sequence>MVMLLRRDPPISRFPDISPPPFRLFAHPLSRQLDLGLLTSVSAAQSHCVTSRSFEGRESIYLKIWYRQTTNTRPQTAPLLNNASKSGNNVPPYARMTFLMRYVTVVAQI</sequence>
<gene>
    <name evidence="1" type="ORF">AVEN_145524_1</name>
</gene>
<accession>A0A4Y2IIX1</accession>
<dbReference type="EMBL" id="BGPR01002700">
    <property type="protein sequence ID" value="GBM77615.1"/>
    <property type="molecule type" value="Genomic_DNA"/>
</dbReference>
<organism evidence="1 2">
    <name type="scientific">Araneus ventricosus</name>
    <name type="common">Orbweaver spider</name>
    <name type="synonym">Epeira ventricosa</name>
    <dbReference type="NCBI Taxonomy" id="182803"/>
    <lineage>
        <taxon>Eukaryota</taxon>
        <taxon>Metazoa</taxon>
        <taxon>Ecdysozoa</taxon>
        <taxon>Arthropoda</taxon>
        <taxon>Chelicerata</taxon>
        <taxon>Arachnida</taxon>
        <taxon>Araneae</taxon>
        <taxon>Araneomorphae</taxon>
        <taxon>Entelegynae</taxon>
        <taxon>Araneoidea</taxon>
        <taxon>Araneidae</taxon>
        <taxon>Araneus</taxon>
    </lineage>
</organism>
<dbReference type="AlphaFoldDB" id="A0A4Y2IIX1"/>
<evidence type="ECO:0000313" key="1">
    <source>
        <dbReference type="EMBL" id="GBM77615.1"/>
    </source>
</evidence>
<reference evidence="1 2" key="1">
    <citation type="journal article" date="2019" name="Sci. Rep.">
        <title>Orb-weaving spider Araneus ventricosus genome elucidates the spidroin gene catalogue.</title>
        <authorList>
            <person name="Kono N."/>
            <person name="Nakamura H."/>
            <person name="Ohtoshi R."/>
            <person name="Moran D.A.P."/>
            <person name="Shinohara A."/>
            <person name="Yoshida Y."/>
            <person name="Fujiwara M."/>
            <person name="Mori M."/>
            <person name="Tomita M."/>
            <person name="Arakawa K."/>
        </authorList>
    </citation>
    <scope>NUCLEOTIDE SEQUENCE [LARGE SCALE GENOMIC DNA]</scope>
</reference>
<evidence type="ECO:0000313" key="2">
    <source>
        <dbReference type="Proteomes" id="UP000499080"/>
    </source>
</evidence>